<comment type="subcellular location">
    <subcellularLocation>
        <location evidence="1">Golgi apparatus membrane</location>
        <topology evidence="1">Single-pass type II membrane protein</topology>
    </subcellularLocation>
</comment>
<reference evidence="6 7" key="1">
    <citation type="submission" date="2024-09" db="EMBL/GenBank/DDBJ databases">
        <title>Chromosome-scale assembly of Riccia fluitans.</title>
        <authorList>
            <person name="Paukszto L."/>
            <person name="Sawicki J."/>
            <person name="Karawczyk K."/>
            <person name="Piernik-Szablinska J."/>
            <person name="Szczecinska M."/>
            <person name="Mazdziarz M."/>
        </authorList>
    </citation>
    <scope>NUCLEOTIDE SEQUENCE [LARGE SCALE GENOMIC DNA]</scope>
    <source>
        <strain evidence="6">Rf_01</strain>
        <tissue evidence="6">Aerial parts of the thallus</tissue>
    </source>
</reference>
<dbReference type="Pfam" id="PF05637">
    <property type="entry name" value="Glyco_transf_34"/>
    <property type="match status" value="1"/>
</dbReference>
<feature type="region of interest" description="Disordered" evidence="5">
    <location>
        <begin position="220"/>
        <end position="312"/>
    </location>
</feature>
<name>A0ABD1YI19_9MARC</name>
<accession>A0ABD1YI19</accession>
<dbReference type="Gene3D" id="3.90.550.10">
    <property type="entry name" value="Spore Coat Polysaccharide Biosynthesis Protein SpsA, Chain A"/>
    <property type="match status" value="1"/>
</dbReference>
<feature type="compositionally biased region" description="Basic and acidic residues" evidence="5">
    <location>
        <begin position="253"/>
        <end position="281"/>
    </location>
</feature>
<evidence type="ECO:0000256" key="1">
    <source>
        <dbReference type="ARBA" id="ARBA00004323"/>
    </source>
</evidence>
<dbReference type="InterPro" id="IPR008630">
    <property type="entry name" value="Glyco_trans_34"/>
</dbReference>
<proteinExistence type="inferred from homology"/>
<dbReference type="GO" id="GO:0016757">
    <property type="term" value="F:glycosyltransferase activity"/>
    <property type="evidence" value="ECO:0007669"/>
    <property type="project" value="UniProtKB-KW"/>
</dbReference>
<dbReference type="EMBL" id="JBHFFA010000004">
    <property type="protein sequence ID" value="KAL2630439.1"/>
    <property type="molecule type" value="Genomic_DNA"/>
</dbReference>
<dbReference type="PANTHER" id="PTHR31311:SF44">
    <property type="entry name" value="GLYCOSYLTRANSFERASE 2-RELATED"/>
    <property type="match status" value="1"/>
</dbReference>
<keyword evidence="7" id="KW-1185">Reference proteome</keyword>
<organism evidence="6 7">
    <name type="scientific">Riccia fluitans</name>
    <dbReference type="NCBI Taxonomy" id="41844"/>
    <lineage>
        <taxon>Eukaryota</taxon>
        <taxon>Viridiplantae</taxon>
        <taxon>Streptophyta</taxon>
        <taxon>Embryophyta</taxon>
        <taxon>Marchantiophyta</taxon>
        <taxon>Marchantiopsida</taxon>
        <taxon>Marchantiidae</taxon>
        <taxon>Marchantiales</taxon>
        <taxon>Ricciaceae</taxon>
        <taxon>Riccia</taxon>
    </lineage>
</organism>
<protein>
    <submittedName>
        <fullName evidence="6">Uncharacterized protein</fullName>
    </submittedName>
</protein>
<dbReference type="PANTHER" id="PTHR31311">
    <property type="entry name" value="XYLOGLUCAN 6-XYLOSYLTRANSFERASE 5-RELATED-RELATED"/>
    <property type="match status" value="1"/>
</dbReference>
<feature type="compositionally biased region" description="Basic and acidic residues" evidence="5">
    <location>
        <begin position="220"/>
        <end position="245"/>
    </location>
</feature>
<sequence>MVFGTWPSVLKARVGQRIINVVQVFIILSLGSVVLLRDSLRFGIDISLNTSSPVEASAINGIGMQDLTGPKRNIASVKEKNVEGLESLPIPTDTPTDSSTYEQRSSRKSTKPRDDQVEEDGFKTQEELRVESVPLETNKVVDENSNLNSNKEEELITEFDKARESRGRHRGKDVSKELQEDKDVVEVNELEHMVLPREFTIPEDLQELQPKDPEIVAEEKVKPTKNQSRHEQVVSNKQVKEKVQIETESVDPQDQKLSVDSEKVLPEDQGIKEVVEEKETQKPPPPKPKPKGNPKPPVFTEAPFSLGKNPKNWDQQRRGWLEKYPWMKTTPNGKPRVLLVTGSSPWACANPVGDNFHLKSLKNKIDYTRQHNIELFYNIAHLERNLTSFWAKLPVIRKLMLTHPEIEWIFWMDADALFTDMLFEFPLEKYDDYNIVMWGWEDNVYKTRNWVAVNDGAFLFRNCQWSLDLLEQWAPMGPEGDIRNKWGEFFSEYMSERGPNFPADDQSALVYLMLTQTEIRSKIRLEWEYQLSGYWKDFVEKFEEFMTTPGNHPGLGGNTWPFITHFTGCQPCSGHHNPIYSGEECARQMERAYNFADNQILQTMGFMHEDLSSAGVKKIEERDEFSIVETLGPNTWASASKTYGL</sequence>
<feature type="region of interest" description="Disordered" evidence="5">
    <location>
        <begin position="82"/>
        <end position="126"/>
    </location>
</feature>
<evidence type="ECO:0000256" key="5">
    <source>
        <dbReference type="SAM" id="MobiDB-lite"/>
    </source>
</evidence>
<evidence type="ECO:0000256" key="2">
    <source>
        <dbReference type="ARBA" id="ARBA00005664"/>
    </source>
</evidence>
<feature type="compositionally biased region" description="Basic and acidic residues" evidence="5">
    <location>
        <begin position="111"/>
        <end position="126"/>
    </location>
</feature>
<keyword evidence="4" id="KW-0808">Transferase</keyword>
<gene>
    <name evidence="6" type="ORF">R1flu_015125</name>
</gene>
<dbReference type="AlphaFoldDB" id="A0ABD1YI19"/>
<dbReference type="InterPro" id="IPR029044">
    <property type="entry name" value="Nucleotide-diphossugar_trans"/>
</dbReference>
<dbReference type="GO" id="GO:0000139">
    <property type="term" value="C:Golgi membrane"/>
    <property type="evidence" value="ECO:0007669"/>
    <property type="project" value="UniProtKB-SubCell"/>
</dbReference>
<evidence type="ECO:0000313" key="6">
    <source>
        <dbReference type="EMBL" id="KAL2630439.1"/>
    </source>
</evidence>
<dbReference type="Proteomes" id="UP001605036">
    <property type="component" value="Unassembled WGS sequence"/>
</dbReference>
<feature type="compositionally biased region" description="Low complexity" evidence="5">
    <location>
        <begin position="91"/>
        <end position="100"/>
    </location>
</feature>
<comment type="caution">
    <text evidence="6">The sequence shown here is derived from an EMBL/GenBank/DDBJ whole genome shotgun (WGS) entry which is preliminary data.</text>
</comment>
<evidence type="ECO:0000256" key="4">
    <source>
        <dbReference type="ARBA" id="ARBA00022679"/>
    </source>
</evidence>
<evidence type="ECO:0000256" key="3">
    <source>
        <dbReference type="ARBA" id="ARBA00022676"/>
    </source>
</evidence>
<keyword evidence="3" id="KW-0328">Glycosyltransferase</keyword>
<comment type="similarity">
    <text evidence="2">Belongs to the glycosyltransferase 34 family.</text>
</comment>
<feature type="compositionally biased region" description="Pro residues" evidence="5">
    <location>
        <begin position="282"/>
        <end position="297"/>
    </location>
</feature>
<evidence type="ECO:0000313" key="7">
    <source>
        <dbReference type="Proteomes" id="UP001605036"/>
    </source>
</evidence>